<dbReference type="EMBL" id="MSCL01000001">
    <property type="protein sequence ID" value="PQJ75498.1"/>
    <property type="molecule type" value="Genomic_DNA"/>
</dbReference>
<feature type="transmembrane region" description="Helical" evidence="1">
    <location>
        <begin position="46"/>
        <end position="65"/>
    </location>
</feature>
<keyword evidence="1" id="KW-1133">Transmembrane helix</keyword>
<reference evidence="3 4" key="1">
    <citation type="submission" date="2016-12" db="EMBL/GenBank/DDBJ databases">
        <title>Trade-off between light-utilization and light-protection in marine flavobacteria.</title>
        <authorList>
            <person name="Kumagai Y."/>
            <person name="Yoshizawa S."/>
            <person name="Kogure K."/>
            <person name="Iwasaki W."/>
        </authorList>
    </citation>
    <scope>NUCLEOTIDE SEQUENCE [LARGE SCALE GENOMIC DNA]</scope>
    <source>
        <strain evidence="3 4">KCTC 22729</strain>
    </source>
</reference>
<evidence type="ECO:0000256" key="1">
    <source>
        <dbReference type="SAM" id="Phobius"/>
    </source>
</evidence>
<dbReference type="RefSeq" id="WP_105046641.1">
    <property type="nucleotide sequence ID" value="NZ_CP150662.1"/>
</dbReference>
<feature type="domain" description="Signal transduction histidine kinase internal region" evidence="2">
    <location>
        <begin position="162"/>
        <end position="236"/>
    </location>
</feature>
<sequence length="350" mass="41414">MLQIKPFFKRTNFHNKVFFNALLWSCSFIILLFLFSGSSSPSKIDYIYTSSFIFTLVIPVYINLYCLLPKYLKKEKYLLFSILFVINLIVFAQLNPWFFTFLVNTFFNDYYFISYHNNIEIYFIFSVFFILSVLIKLAEDWVHLNQLENKTLKIEKQQIENQLYYLKGQINPHFLFNSLNVLYSLAIDEKKEITNAILQLSDILRYVIYDVNTDKITIKKEIKLLKNYIEFEKNRHVNNASITFNFSIAEDEEIYPMLLLPLLENSFKHGLKSGVQNPFIEIKLTSKNKKLDFIISNNYKEIKNNNKTENHGIGLKNIQENLAIIYPNKHLFVVTNNNPIFSVQLTLNLE</sequence>
<gene>
    <name evidence="3" type="ORF">BTO13_09765</name>
</gene>
<dbReference type="Gene3D" id="3.30.565.10">
    <property type="entry name" value="Histidine kinase-like ATPase, C-terminal domain"/>
    <property type="match status" value="1"/>
</dbReference>
<dbReference type="GO" id="GO:0016020">
    <property type="term" value="C:membrane"/>
    <property type="evidence" value="ECO:0007669"/>
    <property type="project" value="InterPro"/>
</dbReference>
<evidence type="ECO:0000259" key="2">
    <source>
        <dbReference type="Pfam" id="PF06580"/>
    </source>
</evidence>
<protein>
    <recommendedName>
        <fullName evidence="2">Signal transduction histidine kinase internal region domain-containing protein</fullName>
    </recommendedName>
</protein>
<evidence type="ECO:0000313" key="3">
    <source>
        <dbReference type="EMBL" id="PQJ75498.1"/>
    </source>
</evidence>
<dbReference type="PANTHER" id="PTHR34220">
    <property type="entry name" value="SENSOR HISTIDINE KINASE YPDA"/>
    <property type="match status" value="1"/>
</dbReference>
<keyword evidence="1" id="KW-0812">Transmembrane</keyword>
<name>A0A2S7WCZ2_9FLAO</name>
<feature type="transmembrane region" description="Helical" evidence="1">
    <location>
        <begin position="77"/>
        <end position="99"/>
    </location>
</feature>
<dbReference type="Proteomes" id="UP000237608">
    <property type="component" value="Unassembled WGS sequence"/>
</dbReference>
<dbReference type="PANTHER" id="PTHR34220:SF7">
    <property type="entry name" value="SENSOR HISTIDINE KINASE YPDA"/>
    <property type="match status" value="1"/>
</dbReference>
<dbReference type="GO" id="GO:0000155">
    <property type="term" value="F:phosphorelay sensor kinase activity"/>
    <property type="evidence" value="ECO:0007669"/>
    <property type="project" value="InterPro"/>
</dbReference>
<dbReference type="InterPro" id="IPR010559">
    <property type="entry name" value="Sig_transdc_His_kin_internal"/>
</dbReference>
<comment type="caution">
    <text evidence="3">The sequence shown here is derived from an EMBL/GenBank/DDBJ whole genome shotgun (WGS) entry which is preliminary data.</text>
</comment>
<organism evidence="3 4">
    <name type="scientific">Polaribacter gangjinensis</name>
    <dbReference type="NCBI Taxonomy" id="574710"/>
    <lineage>
        <taxon>Bacteria</taxon>
        <taxon>Pseudomonadati</taxon>
        <taxon>Bacteroidota</taxon>
        <taxon>Flavobacteriia</taxon>
        <taxon>Flavobacteriales</taxon>
        <taxon>Flavobacteriaceae</taxon>
    </lineage>
</organism>
<keyword evidence="4" id="KW-1185">Reference proteome</keyword>
<dbReference type="OrthoDB" id="9809908at2"/>
<keyword evidence="1" id="KW-0472">Membrane</keyword>
<accession>A0A2S7WCZ2</accession>
<evidence type="ECO:0000313" key="4">
    <source>
        <dbReference type="Proteomes" id="UP000237608"/>
    </source>
</evidence>
<feature type="transmembrane region" description="Helical" evidence="1">
    <location>
        <begin position="21"/>
        <end position="40"/>
    </location>
</feature>
<dbReference type="AlphaFoldDB" id="A0A2S7WCZ2"/>
<dbReference type="InterPro" id="IPR050640">
    <property type="entry name" value="Bact_2-comp_sensor_kinase"/>
</dbReference>
<proteinExistence type="predicted"/>
<feature type="transmembrane region" description="Helical" evidence="1">
    <location>
        <begin position="119"/>
        <end position="138"/>
    </location>
</feature>
<dbReference type="InterPro" id="IPR036890">
    <property type="entry name" value="HATPase_C_sf"/>
</dbReference>
<dbReference type="Pfam" id="PF06580">
    <property type="entry name" value="His_kinase"/>
    <property type="match status" value="1"/>
</dbReference>
<dbReference type="SUPFAM" id="SSF55874">
    <property type="entry name" value="ATPase domain of HSP90 chaperone/DNA topoisomerase II/histidine kinase"/>
    <property type="match status" value="1"/>
</dbReference>